<dbReference type="RefSeq" id="WP_146399421.1">
    <property type="nucleotide sequence ID" value="NZ_SJPQ01000002.1"/>
</dbReference>
<gene>
    <name evidence="2" type="ORF">Mal64_18750</name>
</gene>
<organism evidence="2 3">
    <name type="scientific">Pseudobythopirellula maris</name>
    <dbReference type="NCBI Taxonomy" id="2527991"/>
    <lineage>
        <taxon>Bacteria</taxon>
        <taxon>Pseudomonadati</taxon>
        <taxon>Planctomycetota</taxon>
        <taxon>Planctomycetia</taxon>
        <taxon>Pirellulales</taxon>
        <taxon>Lacipirellulaceae</taxon>
        <taxon>Pseudobythopirellula</taxon>
    </lineage>
</organism>
<evidence type="ECO:0000256" key="1">
    <source>
        <dbReference type="SAM" id="Coils"/>
    </source>
</evidence>
<reference evidence="2 3" key="1">
    <citation type="submission" date="2019-02" db="EMBL/GenBank/DDBJ databases">
        <title>Deep-cultivation of Planctomycetes and their phenomic and genomic characterization uncovers novel biology.</title>
        <authorList>
            <person name="Wiegand S."/>
            <person name="Jogler M."/>
            <person name="Boedeker C."/>
            <person name="Pinto D."/>
            <person name="Vollmers J."/>
            <person name="Rivas-Marin E."/>
            <person name="Kohn T."/>
            <person name="Peeters S.H."/>
            <person name="Heuer A."/>
            <person name="Rast P."/>
            <person name="Oberbeckmann S."/>
            <person name="Bunk B."/>
            <person name="Jeske O."/>
            <person name="Meyerdierks A."/>
            <person name="Storesund J.E."/>
            <person name="Kallscheuer N."/>
            <person name="Luecker S."/>
            <person name="Lage O.M."/>
            <person name="Pohl T."/>
            <person name="Merkel B.J."/>
            <person name="Hornburger P."/>
            <person name="Mueller R.-W."/>
            <person name="Bruemmer F."/>
            <person name="Labrenz M."/>
            <person name="Spormann A.M."/>
            <person name="Op Den Camp H."/>
            <person name="Overmann J."/>
            <person name="Amann R."/>
            <person name="Jetten M.S.M."/>
            <person name="Mascher T."/>
            <person name="Medema M.H."/>
            <person name="Devos D.P."/>
            <person name="Kaster A.-K."/>
            <person name="Ovreas L."/>
            <person name="Rohde M."/>
            <person name="Galperin M.Y."/>
            <person name="Jogler C."/>
        </authorList>
    </citation>
    <scope>NUCLEOTIDE SEQUENCE [LARGE SCALE GENOMIC DNA]</scope>
    <source>
        <strain evidence="2 3">Mal64</strain>
    </source>
</reference>
<dbReference type="EMBL" id="SJPQ01000002">
    <property type="protein sequence ID" value="TWT88395.1"/>
    <property type="molecule type" value="Genomic_DNA"/>
</dbReference>
<evidence type="ECO:0000313" key="2">
    <source>
        <dbReference type="EMBL" id="TWT88395.1"/>
    </source>
</evidence>
<name>A0A5C5ZMV1_9BACT</name>
<comment type="caution">
    <text evidence="2">The sequence shown here is derived from an EMBL/GenBank/DDBJ whole genome shotgun (WGS) entry which is preliminary data.</text>
</comment>
<keyword evidence="1" id="KW-0175">Coiled coil</keyword>
<dbReference type="Proteomes" id="UP000315440">
    <property type="component" value="Unassembled WGS sequence"/>
</dbReference>
<evidence type="ECO:0008006" key="4">
    <source>
        <dbReference type="Google" id="ProtNLM"/>
    </source>
</evidence>
<accession>A0A5C5ZMV1</accession>
<feature type="coiled-coil region" evidence="1">
    <location>
        <begin position="34"/>
        <end position="61"/>
    </location>
</feature>
<evidence type="ECO:0000313" key="3">
    <source>
        <dbReference type="Proteomes" id="UP000315440"/>
    </source>
</evidence>
<dbReference type="AlphaFoldDB" id="A0A5C5ZMV1"/>
<proteinExistence type="predicted"/>
<protein>
    <recommendedName>
        <fullName evidence="4">Chromosome partition protein Smc</fullName>
    </recommendedName>
</protein>
<sequence length="151" mass="16245">MNAQLLSAAREITEWLQTEEAQRREASSAALERLDSYHRQLDQWRQRLAAEESDLLRRERELDERLSASGGPPAAAISSASVTEVLAPEAIARAALASEAPAAVAAPVSAQVDSPQPAAVVDYATPLESPAEGAASVVSQFEQLRQRRRTG</sequence>
<keyword evidence="3" id="KW-1185">Reference proteome</keyword>